<sequence length="70" mass="7489">MAIVVDSSQTNGLISPVRFSSSLRQYRPSPSTSSRGNAAERRHIAERCHVACLSSPSRAVGWVEPGSFSG</sequence>
<evidence type="ECO:0000313" key="2">
    <source>
        <dbReference type="Proteomes" id="UP000595140"/>
    </source>
</evidence>
<evidence type="ECO:0000313" key="1">
    <source>
        <dbReference type="EMBL" id="VFR01628.1"/>
    </source>
</evidence>
<protein>
    <submittedName>
        <fullName evidence="1">Uncharacterized protein</fullName>
    </submittedName>
</protein>
<dbReference type="EMBL" id="OOIL02006765">
    <property type="protein sequence ID" value="VFR01628.1"/>
    <property type="molecule type" value="Genomic_DNA"/>
</dbReference>
<reference evidence="1 2" key="1">
    <citation type="submission" date="2018-04" db="EMBL/GenBank/DDBJ databases">
        <authorList>
            <person name="Vogel A."/>
        </authorList>
    </citation>
    <scope>NUCLEOTIDE SEQUENCE [LARGE SCALE GENOMIC DNA]</scope>
</reference>
<dbReference type="Proteomes" id="UP000595140">
    <property type="component" value="Unassembled WGS sequence"/>
</dbReference>
<organism evidence="1 2">
    <name type="scientific">Cuscuta campestris</name>
    <dbReference type="NCBI Taxonomy" id="132261"/>
    <lineage>
        <taxon>Eukaryota</taxon>
        <taxon>Viridiplantae</taxon>
        <taxon>Streptophyta</taxon>
        <taxon>Embryophyta</taxon>
        <taxon>Tracheophyta</taxon>
        <taxon>Spermatophyta</taxon>
        <taxon>Magnoliopsida</taxon>
        <taxon>eudicotyledons</taxon>
        <taxon>Gunneridae</taxon>
        <taxon>Pentapetalae</taxon>
        <taxon>asterids</taxon>
        <taxon>lamiids</taxon>
        <taxon>Solanales</taxon>
        <taxon>Convolvulaceae</taxon>
        <taxon>Cuscuteae</taxon>
        <taxon>Cuscuta</taxon>
        <taxon>Cuscuta subgen. Grammica</taxon>
        <taxon>Cuscuta sect. Cleistogrammica</taxon>
    </lineage>
</organism>
<keyword evidence="2" id="KW-1185">Reference proteome</keyword>
<dbReference type="AlphaFoldDB" id="A0A484NMM8"/>
<name>A0A484NMM8_9ASTE</name>
<proteinExistence type="predicted"/>
<accession>A0A484NMM8</accession>
<gene>
    <name evidence="1" type="ORF">CCAM_LOCUS43403</name>
</gene>